<keyword evidence="9" id="KW-0969">Cilium</keyword>
<organism evidence="9 10">
    <name type="scientific">Ectothiorhodospira magna</name>
    <dbReference type="NCBI Taxonomy" id="867345"/>
    <lineage>
        <taxon>Bacteria</taxon>
        <taxon>Pseudomonadati</taxon>
        <taxon>Pseudomonadota</taxon>
        <taxon>Gammaproteobacteria</taxon>
        <taxon>Chromatiales</taxon>
        <taxon>Ectothiorhodospiraceae</taxon>
        <taxon>Ectothiorhodospira</taxon>
    </lineage>
</organism>
<keyword evidence="9" id="KW-0282">Flagellum</keyword>
<dbReference type="Proteomes" id="UP000199496">
    <property type="component" value="Unassembled WGS sequence"/>
</dbReference>
<keyword evidence="7" id="KW-1005">Bacterial flagellum biogenesis</keyword>
<dbReference type="GO" id="GO:0042597">
    <property type="term" value="C:periplasmic space"/>
    <property type="evidence" value="ECO:0007669"/>
    <property type="project" value="UniProtKB-SubCell"/>
</dbReference>
<sequence length="244" mass="25974">MTPEHRTLQGVARRLLLGCMILCGTGPAMATAIQSHDSILTVASDFLDAQARAHHGDDLVVQVRPGNLDPRLRLQACGAELEAFLTPGTRMIGNTTVGIRCPAPAPWSLFVPMQVNVRGEVVVLERPLPRGALIASGDIRVELRDLGNLHGGYLTNPAEVSNMVLRRGLPAGTVLSPQMVEPQRLVHRGDTVILLAQGGGLSVRMEGLALAHGAYGDRVTVRNLSSRRVVEGRVLSAGVVGVNM</sequence>
<keyword evidence="4 7" id="KW-0732">Signal</keyword>
<dbReference type="Gene3D" id="2.30.30.760">
    <property type="match status" value="1"/>
</dbReference>
<dbReference type="PANTHER" id="PTHR36307">
    <property type="entry name" value="FLAGELLA BASAL BODY P-RING FORMATION PROTEIN FLGA"/>
    <property type="match status" value="1"/>
</dbReference>
<evidence type="ECO:0000256" key="2">
    <source>
        <dbReference type="ARBA" id="ARBA00010474"/>
    </source>
</evidence>
<dbReference type="AlphaFoldDB" id="A0A1H9DDM8"/>
<dbReference type="Gene3D" id="3.90.1210.10">
    <property type="entry name" value="Antifreeze-like/N-acetylneuraminic acid synthase C-terminal domain"/>
    <property type="match status" value="1"/>
</dbReference>
<dbReference type="InterPro" id="IPR041231">
    <property type="entry name" value="FlgA_N"/>
</dbReference>
<dbReference type="SMART" id="SM00858">
    <property type="entry name" value="SAF"/>
    <property type="match status" value="1"/>
</dbReference>
<feature type="chain" id="PRO_5011331954" description="Flagella basal body P-ring formation protein FlgA" evidence="7">
    <location>
        <begin position="31"/>
        <end position="244"/>
    </location>
</feature>
<dbReference type="STRING" id="867345.SAMN05421693_11734"/>
<dbReference type="InterPro" id="IPR017585">
    <property type="entry name" value="SAF_FlgA"/>
</dbReference>
<dbReference type="InterPro" id="IPR039246">
    <property type="entry name" value="Flagellar_FlgA"/>
</dbReference>
<reference evidence="9 10" key="1">
    <citation type="submission" date="2016-10" db="EMBL/GenBank/DDBJ databases">
        <authorList>
            <person name="de Groot N.N."/>
        </authorList>
    </citation>
    <scope>NUCLEOTIDE SEQUENCE [LARGE SCALE GENOMIC DNA]</scope>
    <source>
        <strain evidence="9 10">B7-7</strain>
    </source>
</reference>
<protein>
    <recommendedName>
        <fullName evidence="3 7">Flagella basal body P-ring formation protein FlgA</fullName>
    </recommendedName>
</protein>
<dbReference type="NCBIfam" id="TIGR03170">
    <property type="entry name" value="flgA_cterm"/>
    <property type="match status" value="1"/>
</dbReference>
<keyword evidence="10" id="KW-1185">Reference proteome</keyword>
<keyword evidence="5 7" id="KW-0574">Periplasm</keyword>
<accession>A0A1H9DDM8</accession>
<evidence type="ECO:0000256" key="3">
    <source>
        <dbReference type="ARBA" id="ARBA00014754"/>
    </source>
</evidence>
<evidence type="ECO:0000256" key="5">
    <source>
        <dbReference type="ARBA" id="ARBA00022764"/>
    </source>
</evidence>
<keyword evidence="9" id="KW-0966">Cell projection</keyword>
<evidence type="ECO:0000256" key="4">
    <source>
        <dbReference type="ARBA" id="ARBA00022729"/>
    </source>
</evidence>
<feature type="signal peptide" evidence="7">
    <location>
        <begin position="1"/>
        <end position="30"/>
    </location>
</feature>
<dbReference type="Pfam" id="PF17656">
    <property type="entry name" value="ChapFlgA_N"/>
    <property type="match status" value="1"/>
</dbReference>
<dbReference type="EMBL" id="FOFO01000017">
    <property type="protein sequence ID" value="SEQ11672.1"/>
    <property type="molecule type" value="Genomic_DNA"/>
</dbReference>
<name>A0A1H9DDM8_9GAMM</name>
<evidence type="ECO:0000313" key="10">
    <source>
        <dbReference type="Proteomes" id="UP000199496"/>
    </source>
</evidence>
<dbReference type="CDD" id="cd11614">
    <property type="entry name" value="SAF_CpaB_FlgA_like"/>
    <property type="match status" value="1"/>
</dbReference>
<dbReference type="RefSeq" id="WP_238375915.1">
    <property type="nucleotide sequence ID" value="NZ_FOFO01000017.1"/>
</dbReference>
<feature type="domain" description="SAF" evidence="8">
    <location>
        <begin position="119"/>
        <end position="181"/>
    </location>
</feature>
<gene>
    <name evidence="9" type="ORF">SAMN05421693_11734</name>
</gene>
<evidence type="ECO:0000256" key="1">
    <source>
        <dbReference type="ARBA" id="ARBA00004418"/>
    </source>
</evidence>
<comment type="similarity">
    <text evidence="2 7">Belongs to the FlgA family.</text>
</comment>
<evidence type="ECO:0000313" key="9">
    <source>
        <dbReference type="EMBL" id="SEQ11672.1"/>
    </source>
</evidence>
<dbReference type="InterPro" id="IPR013974">
    <property type="entry name" value="SAF"/>
</dbReference>
<dbReference type="Pfam" id="PF13144">
    <property type="entry name" value="ChapFlgA"/>
    <property type="match status" value="1"/>
</dbReference>
<evidence type="ECO:0000256" key="7">
    <source>
        <dbReference type="RuleBase" id="RU362063"/>
    </source>
</evidence>
<dbReference type="PANTHER" id="PTHR36307:SF1">
    <property type="entry name" value="FLAGELLA BASAL BODY P-RING FORMATION PROTEIN FLGA"/>
    <property type="match status" value="1"/>
</dbReference>
<evidence type="ECO:0000259" key="8">
    <source>
        <dbReference type="SMART" id="SM00858"/>
    </source>
</evidence>
<evidence type="ECO:0000256" key="6">
    <source>
        <dbReference type="ARBA" id="ARBA00025643"/>
    </source>
</evidence>
<comment type="subcellular location">
    <subcellularLocation>
        <location evidence="1 7">Periplasm</location>
    </subcellularLocation>
</comment>
<proteinExistence type="inferred from homology"/>
<dbReference type="GO" id="GO:0044780">
    <property type="term" value="P:bacterial-type flagellum assembly"/>
    <property type="evidence" value="ECO:0007669"/>
    <property type="project" value="InterPro"/>
</dbReference>
<comment type="function">
    <text evidence="6 7">Involved in the assembly process of the P-ring formation. It may associate with FlgF on the rod constituting a structure essential for the P-ring assembly or may act as a modulator protein for the P-ring assembly.</text>
</comment>